<sequence length="224" mass="24081">MCIRRATVHPPRHGRHAGATLIELIMFIMIVSLALAGVLGMLNMVVKHSADPMIRKQMLTLAESLLDEVELMPFTVCDPLTNTNPMAATTAECTGSGGGHQQFGYPTLGVSPRSNFNNIGNYCSNPGPRATSCTTLTLGSPSTPIPDMSGSTAASPVGYWATINLTPETLTVDSDGKVIWIVDPNPTAENMIALRITVTVHHGDDSLTLESYRARWWPLPLITP</sequence>
<feature type="transmembrane region" description="Helical" evidence="1">
    <location>
        <begin position="24"/>
        <end position="46"/>
    </location>
</feature>
<accession>A0A7Z7MV74</accession>
<keyword evidence="1" id="KW-0812">Transmembrane</keyword>
<keyword evidence="3" id="KW-1185">Reference proteome</keyword>
<dbReference type="Proteomes" id="UP000242886">
    <property type="component" value="Chromosome SDENCHOL"/>
</dbReference>
<evidence type="ECO:0000313" key="2">
    <source>
        <dbReference type="EMBL" id="SMB24363.1"/>
    </source>
</evidence>
<dbReference type="EMBL" id="LT837803">
    <property type="protein sequence ID" value="SMB24363.1"/>
    <property type="molecule type" value="Genomic_DNA"/>
</dbReference>
<organism evidence="2 3">
    <name type="scientific">Sterolibacterium denitrificans</name>
    <dbReference type="NCBI Taxonomy" id="157592"/>
    <lineage>
        <taxon>Bacteria</taxon>
        <taxon>Pseudomonadati</taxon>
        <taxon>Pseudomonadota</taxon>
        <taxon>Betaproteobacteria</taxon>
        <taxon>Nitrosomonadales</taxon>
        <taxon>Sterolibacteriaceae</taxon>
        <taxon>Sterolibacterium</taxon>
    </lineage>
</organism>
<reference evidence="2" key="1">
    <citation type="submission" date="2017-03" db="EMBL/GenBank/DDBJ databases">
        <authorList>
            <consortium name="AG Boll"/>
        </authorList>
    </citation>
    <scope>NUCLEOTIDE SEQUENCE [LARGE SCALE GENOMIC DNA]</scope>
    <source>
        <strain evidence="2">Chol</strain>
    </source>
</reference>
<dbReference type="AlphaFoldDB" id="A0A7Z7MV74"/>
<evidence type="ECO:0000256" key="1">
    <source>
        <dbReference type="SAM" id="Phobius"/>
    </source>
</evidence>
<protein>
    <submittedName>
        <fullName evidence="2">Mannose-sensitive agglutinin (MSHA) biogenesis protein MshD (Pilus type IV)</fullName>
    </submittedName>
</protein>
<evidence type="ECO:0000313" key="3">
    <source>
        <dbReference type="Proteomes" id="UP000242886"/>
    </source>
</evidence>
<keyword evidence="1" id="KW-1133">Transmembrane helix</keyword>
<proteinExistence type="predicted"/>
<gene>
    <name evidence="2" type="ORF">SDENCHOL_11047</name>
</gene>
<dbReference type="RefSeq" id="WP_154716277.1">
    <property type="nucleotide sequence ID" value="NZ_LT837803.1"/>
</dbReference>
<name>A0A7Z7MV74_9PROT</name>
<keyword evidence="1" id="KW-0472">Membrane</keyword>